<evidence type="ECO:0000256" key="1">
    <source>
        <dbReference type="SAM" id="MobiDB-lite"/>
    </source>
</evidence>
<organism evidence="2 3">
    <name type="scientific">Paractinoplanes brasiliensis</name>
    <dbReference type="NCBI Taxonomy" id="52695"/>
    <lineage>
        <taxon>Bacteria</taxon>
        <taxon>Bacillati</taxon>
        <taxon>Actinomycetota</taxon>
        <taxon>Actinomycetes</taxon>
        <taxon>Micromonosporales</taxon>
        <taxon>Micromonosporaceae</taxon>
        <taxon>Paractinoplanes</taxon>
    </lineage>
</organism>
<evidence type="ECO:0000313" key="3">
    <source>
        <dbReference type="Proteomes" id="UP000294901"/>
    </source>
</evidence>
<proteinExistence type="predicted"/>
<name>A0A4R6K054_9ACTN</name>
<gene>
    <name evidence="2" type="ORF">C8E87_6313</name>
</gene>
<dbReference type="Proteomes" id="UP000294901">
    <property type="component" value="Unassembled WGS sequence"/>
</dbReference>
<comment type="caution">
    <text evidence="2">The sequence shown here is derived from an EMBL/GenBank/DDBJ whole genome shotgun (WGS) entry which is preliminary data.</text>
</comment>
<dbReference type="InterPro" id="IPR049747">
    <property type="entry name" value="SCO2522-like"/>
</dbReference>
<sequence>MTAADAFTEVSAVPAVRSVPLAHLSVELGHLYFEDFEAGEERLREHFRRVAPWVRPAVDSAVRGLPPGHKPRISTCFLIDDYFTKFSSPPEVVTALVATAAECGLTIDYVARESGCARAGEVDVATIVQQHLVDEPVEGSNGGRPPASRTGWLANGERSPASGGSAMSAPEPGWRPPRQSARRNHSIFVDVELWSDGPGGRLWSCPFLAAVWQLQRLGLLRNLGEPIADPVPATPSDLPREWEGMPAVVQLNPSAGPFRAYRTFTALDARFLPVELAVRTILGQVAVDTAVTTPIAERARREGLNLPIEPVDRIAYAFV</sequence>
<keyword evidence="3" id="KW-1185">Reference proteome</keyword>
<protein>
    <submittedName>
        <fullName evidence="2">Uncharacterized protein</fullName>
    </submittedName>
</protein>
<dbReference type="EMBL" id="SNWR01000001">
    <property type="protein sequence ID" value="TDO42540.1"/>
    <property type="molecule type" value="Genomic_DNA"/>
</dbReference>
<accession>A0A4R6K054</accession>
<evidence type="ECO:0000313" key="2">
    <source>
        <dbReference type="EMBL" id="TDO42540.1"/>
    </source>
</evidence>
<reference evidence="2 3" key="1">
    <citation type="submission" date="2019-03" db="EMBL/GenBank/DDBJ databases">
        <title>Sequencing the genomes of 1000 actinobacteria strains.</title>
        <authorList>
            <person name="Klenk H.-P."/>
        </authorList>
    </citation>
    <scope>NUCLEOTIDE SEQUENCE [LARGE SCALE GENOMIC DNA]</scope>
    <source>
        <strain evidence="2 3">DSM 43805</strain>
    </source>
</reference>
<dbReference type="RefSeq" id="WP_133876414.1">
    <property type="nucleotide sequence ID" value="NZ_BOMD01000088.1"/>
</dbReference>
<feature type="region of interest" description="Disordered" evidence="1">
    <location>
        <begin position="135"/>
        <end position="181"/>
    </location>
</feature>
<feature type="compositionally biased region" description="Low complexity" evidence="1">
    <location>
        <begin position="159"/>
        <end position="172"/>
    </location>
</feature>
<dbReference type="AlphaFoldDB" id="A0A4R6K054"/>
<dbReference type="NCBIfam" id="NF040566">
    <property type="entry name" value="SCO2522_fam"/>
    <property type="match status" value="1"/>
</dbReference>
<dbReference type="OrthoDB" id="4561843at2"/>